<dbReference type="EMBL" id="JAIWYP010000015">
    <property type="protein sequence ID" value="KAH3703220.1"/>
    <property type="molecule type" value="Genomic_DNA"/>
</dbReference>
<dbReference type="AlphaFoldDB" id="A0A9D3YQS3"/>
<keyword evidence="1" id="KW-0472">Membrane</keyword>
<comment type="caution">
    <text evidence="2">The sequence shown here is derived from an EMBL/GenBank/DDBJ whole genome shotgun (WGS) entry which is preliminary data.</text>
</comment>
<name>A0A9D3YQS3_DREPO</name>
<protein>
    <submittedName>
        <fullName evidence="2">Uncharacterized protein</fullName>
    </submittedName>
</protein>
<keyword evidence="1" id="KW-0812">Transmembrane</keyword>
<organism evidence="2 3">
    <name type="scientific">Dreissena polymorpha</name>
    <name type="common">Zebra mussel</name>
    <name type="synonym">Mytilus polymorpha</name>
    <dbReference type="NCBI Taxonomy" id="45954"/>
    <lineage>
        <taxon>Eukaryota</taxon>
        <taxon>Metazoa</taxon>
        <taxon>Spiralia</taxon>
        <taxon>Lophotrochozoa</taxon>
        <taxon>Mollusca</taxon>
        <taxon>Bivalvia</taxon>
        <taxon>Autobranchia</taxon>
        <taxon>Heteroconchia</taxon>
        <taxon>Euheterodonta</taxon>
        <taxon>Imparidentia</taxon>
        <taxon>Neoheterodontei</taxon>
        <taxon>Myida</taxon>
        <taxon>Dreissenoidea</taxon>
        <taxon>Dreissenidae</taxon>
        <taxon>Dreissena</taxon>
    </lineage>
</organism>
<evidence type="ECO:0000313" key="3">
    <source>
        <dbReference type="Proteomes" id="UP000828390"/>
    </source>
</evidence>
<reference evidence="2" key="1">
    <citation type="journal article" date="2019" name="bioRxiv">
        <title>The Genome of the Zebra Mussel, Dreissena polymorpha: A Resource for Invasive Species Research.</title>
        <authorList>
            <person name="McCartney M.A."/>
            <person name="Auch B."/>
            <person name="Kono T."/>
            <person name="Mallez S."/>
            <person name="Zhang Y."/>
            <person name="Obille A."/>
            <person name="Becker A."/>
            <person name="Abrahante J.E."/>
            <person name="Garbe J."/>
            <person name="Badalamenti J.P."/>
            <person name="Herman A."/>
            <person name="Mangelson H."/>
            <person name="Liachko I."/>
            <person name="Sullivan S."/>
            <person name="Sone E.D."/>
            <person name="Koren S."/>
            <person name="Silverstein K.A.T."/>
            <person name="Beckman K.B."/>
            <person name="Gohl D.M."/>
        </authorList>
    </citation>
    <scope>NUCLEOTIDE SEQUENCE</scope>
    <source>
        <strain evidence="2">Duluth1</strain>
        <tissue evidence="2">Whole animal</tissue>
    </source>
</reference>
<evidence type="ECO:0000256" key="1">
    <source>
        <dbReference type="SAM" id="Phobius"/>
    </source>
</evidence>
<keyword evidence="1" id="KW-1133">Transmembrane helix</keyword>
<proteinExistence type="predicted"/>
<feature type="transmembrane region" description="Helical" evidence="1">
    <location>
        <begin position="6"/>
        <end position="27"/>
    </location>
</feature>
<sequence length="142" mass="16137">MTNPILGYQVLILIVFFHVGIFGLRCWNCKSETCREDPDSTDEAQKQDCGQGQICQKVYFEMICENEKEETVYVSTVRSCAHHCEPRDDFRNCSRMRHTTHGCVRRDCCEDADLCNKALAMSPGLMCLIGLLVCLLAFTLLS</sequence>
<reference evidence="2" key="2">
    <citation type="submission" date="2020-11" db="EMBL/GenBank/DDBJ databases">
        <authorList>
            <person name="McCartney M.A."/>
            <person name="Auch B."/>
            <person name="Kono T."/>
            <person name="Mallez S."/>
            <person name="Becker A."/>
            <person name="Gohl D.M."/>
            <person name="Silverstein K.A.T."/>
            <person name="Koren S."/>
            <person name="Bechman K.B."/>
            <person name="Herman A."/>
            <person name="Abrahante J.E."/>
            <person name="Garbe J."/>
        </authorList>
    </citation>
    <scope>NUCLEOTIDE SEQUENCE</scope>
    <source>
        <strain evidence="2">Duluth1</strain>
        <tissue evidence="2">Whole animal</tissue>
    </source>
</reference>
<accession>A0A9D3YQS3</accession>
<dbReference type="Proteomes" id="UP000828390">
    <property type="component" value="Unassembled WGS sequence"/>
</dbReference>
<evidence type="ECO:0000313" key="2">
    <source>
        <dbReference type="EMBL" id="KAH3703220.1"/>
    </source>
</evidence>
<keyword evidence="3" id="KW-1185">Reference proteome</keyword>
<gene>
    <name evidence="2" type="ORF">DPMN_078251</name>
</gene>
<feature type="transmembrane region" description="Helical" evidence="1">
    <location>
        <begin position="124"/>
        <end position="141"/>
    </location>
</feature>